<dbReference type="InterPro" id="IPR036278">
    <property type="entry name" value="Sialidase_sf"/>
</dbReference>
<sequence>MKLISCKNIWCAAEHNAFGDLCQFQGKLYSVFREAAQHISPDGMLRLLCSSDGGEHWSSVACFKSSTADLRDGKLMVVGDYLYVYGAAVSHDKSPLQSVIWSSADGLHWSEAGNIGDPKYWLWRITVTPAALLAVGYRAGADGDTRLYRSALPEAGQIPVFSPWVVPFQADGYVNESSLLVVNQRAVCLLRRDPVWDDQQTALLGISEHYPFKDWSWHSLDKRIGGPVMLVDGERLLAVVRLYEDRVRTSVVEIDTKTMTIKECLEMPSGGDTSYAGVVQQGRQLLISYYSSHEQHTAIYFAKVALD</sequence>
<dbReference type="Proteomes" id="UP000676428">
    <property type="component" value="Chromosome"/>
</dbReference>
<proteinExistence type="predicted"/>
<name>A0ABX8DGF6_9GAMM</name>
<accession>A0ABX8DGF6</accession>
<dbReference type="Gene3D" id="2.120.10.10">
    <property type="match status" value="1"/>
</dbReference>
<dbReference type="RefSeq" id="WP_213682076.1">
    <property type="nucleotide sequence ID" value="NZ_CP074572.1"/>
</dbReference>
<protein>
    <submittedName>
        <fullName evidence="1">Exo-alpha-sialidase</fullName>
    </submittedName>
</protein>
<reference evidence="1 2" key="1">
    <citation type="journal article" date="2012" name="Int. J. Syst. Evol. Microbiol.">
        <title>Shewanella dokdonensis sp. nov., isolated from seawater.</title>
        <authorList>
            <person name="Sung H.R."/>
            <person name="Yoon J.H."/>
            <person name="Ghim S.Y."/>
        </authorList>
    </citation>
    <scope>NUCLEOTIDE SEQUENCE [LARGE SCALE GENOMIC DNA]</scope>
    <source>
        <strain evidence="1 2">DSM 23626</strain>
    </source>
</reference>
<evidence type="ECO:0000313" key="2">
    <source>
        <dbReference type="Proteomes" id="UP000676428"/>
    </source>
</evidence>
<organism evidence="1 2">
    <name type="scientific">Shewanella dokdonensis</name>
    <dbReference type="NCBI Taxonomy" id="712036"/>
    <lineage>
        <taxon>Bacteria</taxon>
        <taxon>Pseudomonadati</taxon>
        <taxon>Pseudomonadota</taxon>
        <taxon>Gammaproteobacteria</taxon>
        <taxon>Alteromonadales</taxon>
        <taxon>Shewanellaceae</taxon>
        <taxon>Shewanella</taxon>
    </lineage>
</organism>
<dbReference type="EMBL" id="CP074572">
    <property type="protein sequence ID" value="QVK23450.1"/>
    <property type="molecule type" value="Genomic_DNA"/>
</dbReference>
<gene>
    <name evidence="1" type="ORF">KHX94_01265</name>
</gene>
<dbReference type="SUPFAM" id="SSF50939">
    <property type="entry name" value="Sialidases"/>
    <property type="match status" value="1"/>
</dbReference>
<keyword evidence="2" id="KW-1185">Reference proteome</keyword>
<evidence type="ECO:0000313" key="1">
    <source>
        <dbReference type="EMBL" id="QVK23450.1"/>
    </source>
</evidence>